<comment type="subcellular location">
    <subcellularLocation>
        <location evidence="1">Membrane</location>
        <topology evidence="1">Multi-pass membrane protein</topology>
    </subcellularLocation>
</comment>
<keyword evidence="6" id="KW-0406">Ion transport</keyword>
<organism evidence="15 16">
    <name type="scientific">Strigamia maritima</name>
    <name type="common">European centipede</name>
    <name type="synonym">Geophilus maritimus</name>
    <dbReference type="NCBI Taxonomy" id="126957"/>
    <lineage>
        <taxon>Eukaryota</taxon>
        <taxon>Metazoa</taxon>
        <taxon>Ecdysozoa</taxon>
        <taxon>Arthropoda</taxon>
        <taxon>Myriapoda</taxon>
        <taxon>Chilopoda</taxon>
        <taxon>Pleurostigmophora</taxon>
        <taxon>Geophilomorpha</taxon>
        <taxon>Linotaeniidae</taxon>
        <taxon>Strigamia</taxon>
    </lineage>
</organism>
<keyword evidence="11" id="KW-0407">Ion channel</keyword>
<evidence type="ECO:0000259" key="14">
    <source>
        <dbReference type="Pfam" id="PF10613"/>
    </source>
</evidence>
<dbReference type="AlphaFoldDB" id="T1IWG2"/>
<dbReference type="GO" id="GO:0016020">
    <property type="term" value="C:membrane"/>
    <property type="evidence" value="ECO:0007669"/>
    <property type="project" value="UniProtKB-SubCell"/>
</dbReference>
<dbReference type="SUPFAM" id="SSF53850">
    <property type="entry name" value="Periplasmic binding protein-like II"/>
    <property type="match status" value="1"/>
</dbReference>
<keyword evidence="5 12" id="KW-1133">Transmembrane helix</keyword>
<evidence type="ECO:0000256" key="10">
    <source>
        <dbReference type="ARBA" id="ARBA00023286"/>
    </source>
</evidence>
<dbReference type="EnsemblMetazoa" id="SMAR005529-RA">
    <property type="protein sequence ID" value="SMAR005529-PA"/>
    <property type="gene ID" value="SMAR005529"/>
</dbReference>
<dbReference type="InterPro" id="IPR015683">
    <property type="entry name" value="Ionotropic_Glu_rcpt"/>
</dbReference>
<feature type="transmembrane region" description="Helical" evidence="12">
    <location>
        <begin position="207"/>
        <end position="229"/>
    </location>
</feature>
<keyword evidence="7 12" id="KW-0472">Membrane</keyword>
<evidence type="ECO:0000259" key="13">
    <source>
        <dbReference type="Pfam" id="PF00060"/>
    </source>
</evidence>
<feature type="transmembrane region" description="Helical" evidence="12">
    <location>
        <begin position="269"/>
        <end position="292"/>
    </location>
</feature>
<proteinExistence type="inferred from homology"/>
<feature type="domain" description="Ionotropic glutamate receptor C-terminal" evidence="13">
    <location>
        <begin position="207"/>
        <end position="367"/>
    </location>
</feature>
<dbReference type="Gene3D" id="3.40.190.10">
    <property type="entry name" value="Periplasmic binding protein-like II"/>
    <property type="match status" value="1"/>
</dbReference>
<evidence type="ECO:0000256" key="6">
    <source>
        <dbReference type="ARBA" id="ARBA00023065"/>
    </source>
</evidence>
<evidence type="ECO:0000256" key="7">
    <source>
        <dbReference type="ARBA" id="ARBA00023136"/>
    </source>
</evidence>
<comment type="similarity">
    <text evidence="2">Belongs to the glutamate-gated ion channel (TC 1.A.10.1) family.</text>
</comment>
<feature type="domain" description="Ionotropic glutamate receptor L-glutamate and glycine-binding" evidence="14">
    <location>
        <begin position="101"/>
        <end position="185"/>
    </location>
</feature>
<name>T1IWG2_STRMM</name>
<dbReference type="eggNOG" id="KOG1054">
    <property type="taxonomic scope" value="Eukaryota"/>
</dbReference>
<dbReference type="Gene3D" id="1.10.287.70">
    <property type="match status" value="1"/>
</dbReference>
<dbReference type="STRING" id="126957.T1IWG2"/>
<evidence type="ECO:0000256" key="3">
    <source>
        <dbReference type="ARBA" id="ARBA00022448"/>
    </source>
</evidence>
<accession>T1IWG2</accession>
<dbReference type="Pfam" id="PF10613">
    <property type="entry name" value="Lig_chan-Glu_bd"/>
    <property type="match status" value="1"/>
</dbReference>
<keyword evidence="16" id="KW-1185">Reference proteome</keyword>
<evidence type="ECO:0000256" key="11">
    <source>
        <dbReference type="ARBA" id="ARBA00023303"/>
    </source>
</evidence>
<protein>
    <recommendedName>
        <fullName evidence="17">Ionotropic glutamate receptor L-glutamate and glycine-binding domain-containing protein</fullName>
    </recommendedName>
</protein>
<evidence type="ECO:0000256" key="4">
    <source>
        <dbReference type="ARBA" id="ARBA00022692"/>
    </source>
</evidence>
<evidence type="ECO:0000256" key="5">
    <source>
        <dbReference type="ARBA" id="ARBA00022989"/>
    </source>
</evidence>
<evidence type="ECO:0000256" key="8">
    <source>
        <dbReference type="ARBA" id="ARBA00023170"/>
    </source>
</evidence>
<evidence type="ECO:0000313" key="15">
    <source>
        <dbReference type="EnsemblMetazoa" id="SMAR005529-PA"/>
    </source>
</evidence>
<evidence type="ECO:0000256" key="12">
    <source>
        <dbReference type="SAM" id="Phobius"/>
    </source>
</evidence>
<feature type="transmembrane region" description="Helical" evidence="12">
    <location>
        <begin position="443"/>
        <end position="468"/>
    </location>
</feature>
<dbReference type="InterPro" id="IPR019594">
    <property type="entry name" value="Glu/Gly-bd"/>
</dbReference>
<dbReference type="Proteomes" id="UP000014500">
    <property type="component" value="Unassembled WGS sequence"/>
</dbReference>
<reference evidence="15" key="2">
    <citation type="submission" date="2015-02" db="UniProtKB">
        <authorList>
            <consortium name="EnsemblMetazoa"/>
        </authorList>
    </citation>
    <scope>IDENTIFICATION</scope>
</reference>
<evidence type="ECO:0000256" key="9">
    <source>
        <dbReference type="ARBA" id="ARBA00023180"/>
    </source>
</evidence>
<dbReference type="HOGENOM" id="CLU_037166_0_0_1"/>
<dbReference type="Pfam" id="PF00060">
    <property type="entry name" value="Lig_chan"/>
    <property type="match status" value="1"/>
</dbReference>
<keyword evidence="9" id="KW-0325">Glycoprotein</keyword>
<evidence type="ECO:0008006" key="17">
    <source>
        <dbReference type="Google" id="ProtNLM"/>
    </source>
</evidence>
<keyword evidence="4 12" id="KW-0812">Transmembrane</keyword>
<evidence type="ECO:0000256" key="2">
    <source>
        <dbReference type="ARBA" id="ARBA00008685"/>
    </source>
</evidence>
<evidence type="ECO:0000256" key="1">
    <source>
        <dbReference type="ARBA" id="ARBA00004141"/>
    </source>
</evidence>
<reference evidence="16" key="1">
    <citation type="submission" date="2011-05" db="EMBL/GenBank/DDBJ databases">
        <authorList>
            <person name="Richards S.R."/>
            <person name="Qu J."/>
            <person name="Jiang H."/>
            <person name="Jhangiani S.N."/>
            <person name="Agravi P."/>
            <person name="Goodspeed R."/>
            <person name="Gross S."/>
            <person name="Mandapat C."/>
            <person name="Jackson L."/>
            <person name="Mathew T."/>
            <person name="Pu L."/>
            <person name="Thornton R."/>
            <person name="Saada N."/>
            <person name="Wilczek-Boney K.B."/>
            <person name="Lee S."/>
            <person name="Kovar C."/>
            <person name="Wu Y."/>
            <person name="Scherer S.E."/>
            <person name="Worley K.C."/>
            <person name="Muzny D.M."/>
            <person name="Gibbs R."/>
        </authorList>
    </citation>
    <scope>NUCLEOTIDE SEQUENCE</scope>
    <source>
        <strain evidence="16">Brora</strain>
    </source>
</reference>
<dbReference type="GO" id="GO:0015276">
    <property type="term" value="F:ligand-gated monoatomic ion channel activity"/>
    <property type="evidence" value="ECO:0007669"/>
    <property type="project" value="InterPro"/>
</dbReference>
<keyword evidence="8" id="KW-0675">Receptor</keyword>
<dbReference type="PhylomeDB" id="T1IWG2"/>
<keyword evidence="3" id="KW-0813">Transport</keyword>
<dbReference type="EMBL" id="JH431613">
    <property type="status" value="NOT_ANNOTATED_CDS"/>
    <property type="molecule type" value="Genomic_DNA"/>
</dbReference>
<dbReference type="InterPro" id="IPR001320">
    <property type="entry name" value="Iontro_rcpt_C"/>
</dbReference>
<dbReference type="PANTHER" id="PTHR18966">
    <property type="entry name" value="IONOTROPIC GLUTAMATE RECEPTOR"/>
    <property type="match status" value="1"/>
</dbReference>
<evidence type="ECO:0000313" key="16">
    <source>
        <dbReference type="Proteomes" id="UP000014500"/>
    </source>
</evidence>
<keyword evidence="10" id="KW-1071">Ligand-gated ion channel</keyword>
<sequence>MGQNKMCLLAFVLELSFLFLPLTKVINFINCLIKYLGHRWIIESDIRHAISTRNSIRLSYSCRPKQSVKHNKVTSFKNFSLLVKLTSINLPPRIDLVYKNNTLTMEGFCGELFSIFIANFNISFEVSLNKDKAFGILDADLKWNGMMGDVIYGIADIAPCVSTSRTRRDYLVFSPALYTVRMEIIHLKLNYYDWDFAFFLKPYNQTIWLTLAAISLIIILSSFYTNYIFTGQSFSHCASGFSNEILLCWPIVLQSKLSVSPLYSIKFCLGIYLVFSLLILSIYTSLLTALFATSKMKIPFFSLEDMVYETDYLPVILRGSTIQDFFEKSFKNRPFVKVNDATEGINNVVKRKAGFIMSLEIASTMINNNCSFSLAPKYVYTETISLAYSKTFPHMEFFNTKLLELREHGIISAVHNRHIMVSLECLEGNILHYTSFRQIIGPVVLFACGVLISIVVGIVEILCVVLKVM</sequence>